<dbReference type="EMBL" id="CM046388">
    <property type="protein sequence ID" value="KAI8570562.1"/>
    <property type="molecule type" value="Genomic_DNA"/>
</dbReference>
<comment type="caution">
    <text evidence="1">The sequence shown here is derived from an EMBL/GenBank/DDBJ whole genome shotgun (WGS) entry which is preliminary data.</text>
</comment>
<keyword evidence="2" id="KW-1185">Reference proteome</keyword>
<organism evidence="1 2">
    <name type="scientific">Rhododendron molle</name>
    <name type="common">Chinese azalea</name>
    <name type="synonym">Azalea mollis</name>
    <dbReference type="NCBI Taxonomy" id="49168"/>
    <lineage>
        <taxon>Eukaryota</taxon>
        <taxon>Viridiplantae</taxon>
        <taxon>Streptophyta</taxon>
        <taxon>Embryophyta</taxon>
        <taxon>Tracheophyta</taxon>
        <taxon>Spermatophyta</taxon>
        <taxon>Magnoliopsida</taxon>
        <taxon>eudicotyledons</taxon>
        <taxon>Gunneridae</taxon>
        <taxon>Pentapetalae</taxon>
        <taxon>asterids</taxon>
        <taxon>Ericales</taxon>
        <taxon>Ericaceae</taxon>
        <taxon>Ericoideae</taxon>
        <taxon>Rhodoreae</taxon>
        <taxon>Rhododendron</taxon>
    </lineage>
</organism>
<sequence>MFAYEKSGGGGGQVWQLATILERCDRDTRPMAGALGGDLKPTSVCTASPEAEEDNRRIMRFKRERIGVGTLQTRDHMKAKSDGKPSPLIQSQY</sequence>
<evidence type="ECO:0000313" key="2">
    <source>
        <dbReference type="Proteomes" id="UP001062846"/>
    </source>
</evidence>
<evidence type="ECO:0000313" key="1">
    <source>
        <dbReference type="EMBL" id="KAI8570562.1"/>
    </source>
</evidence>
<dbReference type="Proteomes" id="UP001062846">
    <property type="component" value="Chromosome 1"/>
</dbReference>
<proteinExistence type="predicted"/>
<gene>
    <name evidence="1" type="ORF">RHMOL_Rhmol01G0044300</name>
</gene>
<name>A0ACC0PXT3_RHOML</name>
<reference evidence="1" key="1">
    <citation type="submission" date="2022-02" db="EMBL/GenBank/DDBJ databases">
        <title>Plant Genome Project.</title>
        <authorList>
            <person name="Zhang R.-G."/>
        </authorList>
    </citation>
    <scope>NUCLEOTIDE SEQUENCE</scope>
    <source>
        <strain evidence="1">AT1</strain>
    </source>
</reference>
<protein>
    <submittedName>
        <fullName evidence="1">Uncharacterized protein</fullName>
    </submittedName>
</protein>
<accession>A0ACC0PXT3</accession>